<keyword evidence="3" id="KW-1185">Reference proteome</keyword>
<evidence type="ECO:0000256" key="1">
    <source>
        <dbReference type="SAM" id="Phobius"/>
    </source>
</evidence>
<dbReference type="KEGG" id="mpof:MPOR_51140"/>
<dbReference type="RefSeq" id="WP_163678894.1">
    <property type="nucleotide sequence ID" value="NZ_AP022570.1"/>
</dbReference>
<evidence type="ECO:0000313" key="3">
    <source>
        <dbReference type="Proteomes" id="UP000466785"/>
    </source>
</evidence>
<accession>A0A6N4VIY5</accession>
<dbReference type="EMBL" id="AP022570">
    <property type="protein sequence ID" value="BBX54088.1"/>
    <property type="molecule type" value="Genomic_DNA"/>
</dbReference>
<reference evidence="2 3" key="1">
    <citation type="journal article" date="2019" name="Emerg. Microbes Infect.">
        <title>Comprehensive subspecies identification of 175 nontuberculous mycobacteria species based on 7547 genomic profiles.</title>
        <authorList>
            <person name="Matsumoto Y."/>
            <person name="Kinjo T."/>
            <person name="Motooka D."/>
            <person name="Nabeya D."/>
            <person name="Jung N."/>
            <person name="Uechi K."/>
            <person name="Horii T."/>
            <person name="Iida T."/>
            <person name="Fujita J."/>
            <person name="Nakamura S."/>
        </authorList>
    </citation>
    <scope>NUCLEOTIDE SEQUENCE [LARGE SCALE GENOMIC DNA]</scope>
    <source>
        <strain evidence="2 3">JCM 12603</strain>
    </source>
</reference>
<organism evidence="2 3">
    <name type="scientific">Mycolicibacterium poriferae</name>
    <dbReference type="NCBI Taxonomy" id="39694"/>
    <lineage>
        <taxon>Bacteria</taxon>
        <taxon>Bacillati</taxon>
        <taxon>Actinomycetota</taxon>
        <taxon>Actinomycetes</taxon>
        <taxon>Mycobacteriales</taxon>
        <taxon>Mycobacteriaceae</taxon>
        <taxon>Mycolicibacterium</taxon>
    </lineage>
</organism>
<evidence type="ECO:0000313" key="2">
    <source>
        <dbReference type="EMBL" id="BBX54088.1"/>
    </source>
</evidence>
<name>A0A6N4VIY5_9MYCO</name>
<sequence>MWTPAVLVIATTTLVGCAVLGGAVYEALVVDPFWPKRPGIVQARNGGISRARFWRPAHLAFDVLLVVSLVAAWGDPVVRAALLVAVAGHVVLRIWSAVDLAPKALVFEGANPADVDEVDAVRWTRRSLLQLPLRVLTCAATLAALSLA</sequence>
<dbReference type="AlphaFoldDB" id="A0A6N4VIY5"/>
<proteinExistence type="predicted"/>
<keyword evidence="1" id="KW-0472">Membrane</keyword>
<dbReference type="Proteomes" id="UP000466785">
    <property type="component" value="Chromosome"/>
</dbReference>
<keyword evidence="1" id="KW-0812">Transmembrane</keyword>
<evidence type="ECO:0008006" key="4">
    <source>
        <dbReference type="Google" id="ProtNLM"/>
    </source>
</evidence>
<gene>
    <name evidence="2" type="ORF">MPOR_51140</name>
</gene>
<feature type="transmembrane region" description="Helical" evidence="1">
    <location>
        <begin position="6"/>
        <end position="28"/>
    </location>
</feature>
<protein>
    <recommendedName>
        <fullName evidence="4">DUF1772 domain-containing protein</fullName>
    </recommendedName>
</protein>
<keyword evidence="1" id="KW-1133">Transmembrane helix</keyword>